<proteinExistence type="predicted"/>
<sequence>MMEAQISGISDVIKLAVASVFLLPAIIIMIRAMTTRRGRLIDLQNLVRDRLRGADKVQVAESEKALNALLQRSLLANLGIRFSLLAAVLVSLVIAGAPVSALVSVDLTKTVFVLFLLAMLSMAISLGMFLLEVYLGKSSRTPVKH</sequence>
<feature type="transmembrane region" description="Helical" evidence="1">
    <location>
        <begin position="12"/>
        <end position="30"/>
    </location>
</feature>
<feature type="transmembrane region" description="Helical" evidence="1">
    <location>
        <begin position="111"/>
        <end position="135"/>
    </location>
</feature>
<keyword evidence="1" id="KW-1133">Transmembrane helix</keyword>
<reference evidence="2" key="1">
    <citation type="submission" date="2020-10" db="EMBL/GenBank/DDBJ databases">
        <title>Connecting structure to function with the recovery of over 1000 high-quality activated sludge metagenome-assembled genomes encoding full-length rRNA genes using long-read sequencing.</title>
        <authorList>
            <person name="Singleton C.M."/>
            <person name="Petriglieri F."/>
            <person name="Kristensen J.M."/>
            <person name="Kirkegaard R.H."/>
            <person name="Michaelsen T.Y."/>
            <person name="Andersen M.H."/>
            <person name="Karst S.M."/>
            <person name="Dueholm M.S."/>
            <person name="Nielsen P.H."/>
            <person name="Albertsen M."/>
        </authorList>
    </citation>
    <scope>NUCLEOTIDE SEQUENCE</scope>
    <source>
        <strain evidence="2">EsbW_18-Q3-R4-48_MAXAC.044</strain>
    </source>
</reference>
<dbReference type="EMBL" id="JADJNC010000065">
    <property type="protein sequence ID" value="MBK7425278.1"/>
    <property type="molecule type" value="Genomic_DNA"/>
</dbReference>
<keyword evidence="1" id="KW-0472">Membrane</keyword>
<name>A0A9D7FG09_9RHOO</name>
<keyword evidence="1" id="KW-0812">Transmembrane</keyword>
<comment type="caution">
    <text evidence="2">The sequence shown here is derived from an EMBL/GenBank/DDBJ whole genome shotgun (WGS) entry which is preliminary data.</text>
</comment>
<dbReference type="AlphaFoldDB" id="A0A9D7FG09"/>
<dbReference type="InterPro" id="IPR021279">
    <property type="entry name" value="DUF2721"/>
</dbReference>
<gene>
    <name evidence="2" type="ORF">IPJ48_20590</name>
</gene>
<dbReference type="Proteomes" id="UP000886602">
    <property type="component" value="Unassembled WGS sequence"/>
</dbReference>
<evidence type="ECO:0000313" key="2">
    <source>
        <dbReference type="EMBL" id="MBK7425278.1"/>
    </source>
</evidence>
<organism evidence="2 3">
    <name type="scientific">Candidatus Propionivibrio dominans</name>
    <dbReference type="NCBI Taxonomy" id="2954373"/>
    <lineage>
        <taxon>Bacteria</taxon>
        <taxon>Pseudomonadati</taxon>
        <taxon>Pseudomonadota</taxon>
        <taxon>Betaproteobacteria</taxon>
        <taxon>Rhodocyclales</taxon>
        <taxon>Rhodocyclaceae</taxon>
        <taxon>Propionivibrio</taxon>
    </lineage>
</organism>
<dbReference type="Pfam" id="PF11026">
    <property type="entry name" value="DUF2721"/>
    <property type="match status" value="1"/>
</dbReference>
<protein>
    <submittedName>
        <fullName evidence="2">DUF2721 domain-containing protein</fullName>
    </submittedName>
</protein>
<accession>A0A9D7FG09</accession>
<evidence type="ECO:0000256" key="1">
    <source>
        <dbReference type="SAM" id="Phobius"/>
    </source>
</evidence>
<feature type="transmembrane region" description="Helical" evidence="1">
    <location>
        <begin position="82"/>
        <end position="105"/>
    </location>
</feature>
<evidence type="ECO:0000313" key="3">
    <source>
        <dbReference type="Proteomes" id="UP000886602"/>
    </source>
</evidence>